<name>A0A0H4X285_9BACT</name>
<dbReference type="EMBL" id="CP012109">
    <property type="protein sequence ID" value="AKQ67760.1"/>
    <property type="molecule type" value="Genomic_DNA"/>
</dbReference>
<organism evidence="2 3">
    <name type="scientific">Pseudomyxococcus hansupus</name>
    <dbReference type="NCBI Taxonomy" id="1297742"/>
    <lineage>
        <taxon>Bacteria</taxon>
        <taxon>Pseudomonadati</taxon>
        <taxon>Myxococcota</taxon>
        <taxon>Myxococcia</taxon>
        <taxon>Myxococcales</taxon>
        <taxon>Cystobacterineae</taxon>
        <taxon>Myxococcaceae</taxon>
        <taxon>Pseudomyxococcus</taxon>
    </lineage>
</organism>
<feature type="region of interest" description="Disordered" evidence="1">
    <location>
        <begin position="1"/>
        <end position="46"/>
    </location>
</feature>
<accession>A0A0H4X285</accession>
<evidence type="ECO:0000256" key="1">
    <source>
        <dbReference type="SAM" id="MobiDB-lite"/>
    </source>
</evidence>
<sequence length="46" mass="4967">MGHLEQPPGRMGSKAPSLPQPARHRQPSEPPEAPSHGQHPTHRMGA</sequence>
<evidence type="ECO:0000313" key="3">
    <source>
        <dbReference type="Proteomes" id="UP000009026"/>
    </source>
</evidence>
<keyword evidence="3" id="KW-1185">Reference proteome</keyword>
<protein>
    <submittedName>
        <fullName evidence="2">Uncharacterized protein</fullName>
    </submittedName>
</protein>
<dbReference type="KEGG" id="mym:A176_004672"/>
<dbReference type="AlphaFoldDB" id="A0A0H4X285"/>
<proteinExistence type="predicted"/>
<gene>
    <name evidence="2" type="ORF">A176_004672</name>
</gene>
<dbReference type="STRING" id="1297742.A176_004672"/>
<evidence type="ECO:0000313" key="2">
    <source>
        <dbReference type="EMBL" id="AKQ67760.1"/>
    </source>
</evidence>
<dbReference type="Proteomes" id="UP000009026">
    <property type="component" value="Chromosome"/>
</dbReference>
<reference evidence="2 3" key="1">
    <citation type="journal article" date="2016" name="PLoS ONE">
        <title>Complete Genome Sequence and Comparative Genomics of a Novel Myxobacterium Myxococcus hansupus.</title>
        <authorList>
            <person name="Sharma G."/>
            <person name="Narwani T."/>
            <person name="Subramanian S."/>
        </authorList>
    </citation>
    <scope>NUCLEOTIDE SEQUENCE [LARGE SCALE GENOMIC DNA]</scope>
    <source>
        <strain evidence="3">mixupus</strain>
    </source>
</reference>